<evidence type="ECO:0000313" key="2">
    <source>
        <dbReference type="Proteomes" id="UP001164539"/>
    </source>
</evidence>
<protein>
    <submittedName>
        <fullName evidence="1">WAT1-related protein</fullName>
    </submittedName>
</protein>
<organism evidence="1 2">
    <name type="scientific">Melia azedarach</name>
    <name type="common">Chinaberry tree</name>
    <dbReference type="NCBI Taxonomy" id="155640"/>
    <lineage>
        <taxon>Eukaryota</taxon>
        <taxon>Viridiplantae</taxon>
        <taxon>Streptophyta</taxon>
        <taxon>Embryophyta</taxon>
        <taxon>Tracheophyta</taxon>
        <taxon>Spermatophyta</taxon>
        <taxon>Magnoliopsida</taxon>
        <taxon>eudicotyledons</taxon>
        <taxon>Gunneridae</taxon>
        <taxon>Pentapetalae</taxon>
        <taxon>rosids</taxon>
        <taxon>malvids</taxon>
        <taxon>Sapindales</taxon>
        <taxon>Meliaceae</taxon>
        <taxon>Melia</taxon>
    </lineage>
</organism>
<sequence>MTERNTLKDAVLFAAMVGVECTNVGLNILFKAATNNGMSYYVFIFYSYAATTLVLLPLPFIFHSRTTLPSMKFPIISRICLLGLVGTLYQILGYTGIGYSTPTLASLISNLNPAFTFTLAIIFSMEKLALRSLSTRAKLIGTIVSISGAMVVVLYKGPIVLSSTSSSSSLRALLSLESSQSDWVIGGVLLTAENLLISIWYIIQTQITRMYPAEFVVVLLYSLCGTIIAAPLCYMAEPNLSAWILKPDIGLISIVYSGFFGLTLSVVVHTFGLHMKGPVYTATFKPLSIFIAAIASFIFLGDALYLGSVIGAMVICIGFYAVLWGKANEDDSGFTSLEGSSNGKTPLLQSHKVEDTGGVRLLCSV</sequence>
<proteinExistence type="predicted"/>
<keyword evidence="2" id="KW-1185">Reference proteome</keyword>
<gene>
    <name evidence="1" type="ORF">OWV82_001983</name>
</gene>
<reference evidence="1 2" key="1">
    <citation type="journal article" date="2023" name="Science">
        <title>Complex scaffold remodeling in plant triterpene biosynthesis.</title>
        <authorList>
            <person name="De La Pena R."/>
            <person name="Hodgson H."/>
            <person name="Liu J.C."/>
            <person name="Stephenson M.J."/>
            <person name="Martin A.C."/>
            <person name="Owen C."/>
            <person name="Harkess A."/>
            <person name="Leebens-Mack J."/>
            <person name="Jimenez L.E."/>
            <person name="Osbourn A."/>
            <person name="Sattely E.S."/>
        </authorList>
    </citation>
    <scope>NUCLEOTIDE SEQUENCE [LARGE SCALE GENOMIC DNA]</scope>
    <source>
        <strain evidence="2">cv. JPN11</strain>
        <tissue evidence="1">Leaf</tissue>
    </source>
</reference>
<comment type="caution">
    <text evidence="1">The sequence shown here is derived from an EMBL/GenBank/DDBJ whole genome shotgun (WGS) entry which is preliminary data.</text>
</comment>
<evidence type="ECO:0000313" key="1">
    <source>
        <dbReference type="EMBL" id="KAJ4729159.1"/>
    </source>
</evidence>
<dbReference type="EMBL" id="CM051394">
    <property type="protein sequence ID" value="KAJ4729159.1"/>
    <property type="molecule type" value="Genomic_DNA"/>
</dbReference>
<dbReference type="Proteomes" id="UP001164539">
    <property type="component" value="Chromosome 1"/>
</dbReference>
<accession>A0ACC1Z0K3</accession>
<name>A0ACC1Z0K3_MELAZ</name>